<dbReference type="STRING" id="690307.A0A1L9WI34"/>
<dbReference type="EMBL" id="KV878987">
    <property type="protein sequence ID" value="OJJ95828.1"/>
    <property type="molecule type" value="Genomic_DNA"/>
</dbReference>
<keyword evidence="8" id="KW-1185">Reference proteome</keyword>
<sequence length="716" mass="79834">MSAMTGSRSPTSPWPSECQNLQPDHPANATSFFSFCDTHPSSHGPPGLGPSSTVLDRSGSDHFSISVDNPGNFGNIGEAVPHAHSAISYPRIHLANNRTLDNNLTLSRSGLAFNNHLKESRSHGNPHSRDLVVTGAGAPSGQMTSMDGRSISLDECAALLESSDRDIMLLDVRPYAHFAKGTIEGSLNLCIPTTLLKRPSFDTQKLANTFTTDHDKKKFARWRQSQYIIVFDAATSDMKDAGSLANVLKKFTSEGWGGEARILLGGYKMFSSRFPHLTKQQQLPASGAPTKKTPRMHIDLPSAAPVAGGCTLPESSHAAIPFFANIRQHMDLVDGVGQIPLQLPSDFTELKRQQLPAWLRDVSDASDKGRKVSERFLKLEKRELERMKRALSYNKSDEFAAIDSSPERYRVAGIEKGTKNRYNDIYPFEHTRVRLQNVPPGGCDYVNGNHLKAEKSGKCYIATQAPVPDTFDDFWRMIWEQDVRLVVSLTAEVERGQVKCHPYWKSGEYGQCQVNNFSQKLIYLNSRDAPHIELEGSQLPPDVKDDPGNPYIVVRHFGLSHSAYPFQPLREVTQLQYPHWPDFGTTSQPTHLLRLIEYCDRVLTTTNSPVPVTFQRHAFDQRPVLVHCSAGCGRTGAFCTVDTVLDILKRRRGQGTVDGMTSGLTEKQWDLDEGLDLIEKTVDDFRRQRPSMVQNLSQFVLCYESVLEWAVSHIGE</sequence>
<dbReference type="SMART" id="SM00194">
    <property type="entry name" value="PTPc"/>
    <property type="match status" value="1"/>
</dbReference>
<feature type="domain" description="Tyrosine specific protein phosphatases" evidence="5">
    <location>
        <begin position="590"/>
        <end position="700"/>
    </location>
</feature>
<dbReference type="InterPro" id="IPR001763">
    <property type="entry name" value="Rhodanese-like_dom"/>
</dbReference>
<evidence type="ECO:0000256" key="3">
    <source>
        <dbReference type="SAM" id="MobiDB-lite"/>
    </source>
</evidence>
<dbReference type="Gene3D" id="3.40.250.10">
    <property type="entry name" value="Rhodanese-like domain"/>
    <property type="match status" value="1"/>
</dbReference>
<organism evidence="7 8">
    <name type="scientific">Aspergillus aculeatus (strain ATCC 16872 / CBS 172.66 / WB 5094)</name>
    <dbReference type="NCBI Taxonomy" id="690307"/>
    <lineage>
        <taxon>Eukaryota</taxon>
        <taxon>Fungi</taxon>
        <taxon>Dikarya</taxon>
        <taxon>Ascomycota</taxon>
        <taxon>Pezizomycotina</taxon>
        <taxon>Eurotiomycetes</taxon>
        <taxon>Eurotiomycetidae</taxon>
        <taxon>Eurotiales</taxon>
        <taxon>Aspergillaceae</taxon>
        <taxon>Aspergillus</taxon>
        <taxon>Aspergillus subgen. Circumdati</taxon>
    </lineage>
</organism>
<dbReference type="InterPro" id="IPR036873">
    <property type="entry name" value="Rhodanese-like_dom_sf"/>
</dbReference>
<dbReference type="InterPro" id="IPR003595">
    <property type="entry name" value="Tyr_Pase_cat"/>
</dbReference>
<dbReference type="PROSITE" id="PS50206">
    <property type="entry name" value="RHODANESE_3"/>
    <property type="match status" value="1"/>
</dbReference>
<feature type="compositionally biased region" description="Polar residues" evidence="3">
    <location>
        <begin position="1"/>
        <end position="11"/>
    </location>
</feature>
<evidence type="ECO:0000256" key="1">
    <source>
        <dbReference type="ARBA" id="ARBA00009649"/>
    </source>
</evidence>
<dbReference type="CDD" id="cd18533">
    <property type="entry name" value="PTP_fungal"/>
    <property type="match status" value="1"/>
</dbReference>
<reference evidence="8" key="1">
    <citation type="journal article" date="2017" name="Genome Biol.">
        <title>Comparative genomics reveals high biological diversity and specific adaptations in the industrially and medically important fungal genus Aspergillus.</title>
        <authorList>
            <person name="de Vries R.P."/>
            <person name="Riley R."/>
            <person name="Wiebenga A."/>
            <person name="Aguilar-Osorio G."/>
            <person name="Amillis S."/>
            <person name="Uchima C.A."/>
            <person name="Anderluh G."/>
            <person name="Asadollahi M."/>
            <person name="Askin M."/>
            <person name="Barry K."/>
            <person name="Battaglia E."/>
            <person name="Bayram O."/>
            <person name="Benocci T."/>
            <person name="Braus-Stromeyer S.A."/>
            <person name="Caldana C."/>
            <person name="Canovas D."/>
            <person name="Cerqueira G.C."/>
            <person name="Chen F."/>
            <person name="Chen W."/>
            <person name="Choi C."/>
            <person name="Clum A."/>
            <person name="Dos Santos R.A."/>
            <person name="Damasio A.R."/>
            <person name="Diallinas G."/>
            <person name="Emri T."/>
            <person name="Fekete E."/>
            <person name="Flipphi M."/>
            <person name="Freyberg S."/>
            <person name="Gallo A."/>
            <person name="Gournas C."/>
            <person name="Habgood R."/>
            <person name="Hainaut M."/>
            <person name="Harispe M.L."/>
            <person name="Henrissat B."/>
            <person name="Hilden K.S."/>
            <person name="Hope R."/>
            <person name="Hossain A."/>
            <person name="Karabika E."/>
            <person name="Karaffa L."/>
            <person name="Karanyi Z."/>
            <person name="Krasevec N."/>
            <person name="Kuo A."/>
            <person name="Kusch H."/>
            <person name="LaButti K."/>
            <person name="Lagendijk E.L."/>
            <person name="Lapidus A."/>
            <person name="Levasseur A."/>
            <person name="Lindquist E."/>
            <person name="Lipzen A."/>
            <person name="Logrieco A.F."/>
            <person name="MacCabe A."/>
            <person name="Maekelae M.R."/>
            <person name="Malavazi I."/>
            <person name="Melin P."/>
            <person name="Meyer V."/>
            <person name="Mielnichuk N."/>
            <person name="Miskei M."/>
            <person name="Molnar A.P."/>
            <person name="Mule G."/>
            <person name="Ngan C.Y."/>
            <person name="Orejas M."/>
            <person name="Orosz E."/>
            <person name="Ouedraogo J.P."/>
            <person name="Overkamp K.M."/>
            <person name="Park H.-S."/>
            <person name="Perrone G."/>
            <person name="Piumi F."/>
            <person name="Punt P.J."/>
            <person name="Ram A.F."/>
            <person name="Ramon A."/>
            <person name="Rauscher S."/>
            <person name="Record E."/>
            <person name="Riano-Pachon D.M."/>
            <person name="Robert V."/>
            <person name="Roehrig J."/>
            <person name="Ruller R."/>
            <person name="Salamov A."/>
            <person name="Salih N.S."/>
            <person name="Samson R.A."/>
            <person name="Sandor E."/>
            <person name="Sanguinetti M."/>
            <person name="Schuetze T."/>
            <person name="Sepcic K."/>
            <person name="Shelest E."/>
            <person name="Sherlock G."/>
            <person name="Sophianopoulou V."/>
            <person name="Squina F.M."/>
            <person name="Sun H."/>
            <person name="Susca A."/>
            <person name="Todd R.B."/>
            <person name="Tsang A."/>
            <person name="Unkles S.E."/>
            <person name="van de Wiele N."/>
            <person name="van Rossen-Uffink D."/>
            <person name="Oliveira J.V."/>
            <person name="Vesth T.C."/>
            <person name="Visser J."/>
            <person name="Yu J.-H."/>
            <person name="Zhou M."/>
            <person name="Andersen M.R."/>
            <person name="Archer D.B."/>
            <person name="Baker S.E."/>
            <person name="Benoit I."/>
            <person name="Brakhage A.A."/>
            <person name="Braus G.H."/>
            <person name="Fischer R."/>
            <person name="Frisvad J.C."/>
            <person name="Goldman G.H."/>
            <person name="Houbraken J."/>
            <person name="Oakley B."/>
            <person name="Pocsi I."/>
            <person name="Scazzocchio C."/>
            <person name="Seiboth B."/>
            <person name="vanKuyk P.A."/>
            <person name="Wortman J."/>
            <person name="Dyer P.S."/>
            <person name="Grigoriev I.V."/>
        </authorList>
    </citation>
    <scope>NUCLEOTIDE SEQUENCE [LARGE SCALE GENOMIC DNA]</scope>
    <source>
        <strain evidence="8">ATCC 16872 / CBS 172.66 / WB 5094</strain>
    </source>
</reference>
<dbReference type="Pfam" id="PF00102">
    <property type="entry name" value="Y_phosphatase"/>
    <property type="match status" value="1"/>
</dbReference>
<evidence type="ECO:0000313" key="7">
    <source>
        <dbReference type="EMBL" id="OJJ95828.1"/>
    </source>
</evidence>
<dbReference type="InterPro" id="IPR000242">
    <property type="entry name" value="PTP_cat"/>
</dbReference>
<comment type="similarity">
    <text evidence="1">Belongs to the protein-tyrosine phosphatase family. Non-receptor class subfamily.</text>
</comment>
<evidence type="ECO:0000259" key="4">
    <source>
        <dbReference type="PROSITE" id="PS50055"/>
    </source>
</evidence>
<dbReference type="SMART" id="SM00450">
    <property type="entry name" value="RHOD"/>
    <property type="match status" value="1"/>
</dbReference>
<feature type="region of interest" description="Disordered" evidence="3">
    <location>
        <begin position="1"/>
        <end position="23"/>
    </location>
</feature>
<dbReference type="InterPro" id="IPR050348">
    <property type="entry name" value="Protein-Tyr_Phosphatase"/>
</dbReference>
<dbReference type="PROSITE" id="PS00383">
    <property type="entry name" value="TYR_PHOSPHATASE_1"/>
    <property type="match status" value="1"/>
</dbReference>
<dbReference type="Pfam" id="PF00581">
    <property type="entry name" value="Rhodanese"/>
    <property type="match status" value="1"/>
</dbReference>
<dbReference type="SUPFAM" id="SSF52821">
    <property type="entry name" value="Rhodanese/Cell cycle control phosphatase"/>
    <property type="match status" value="1"/>
</dbReference>
<dbReference type="InterPro" id="IPR016130">
    <property type="entry name" value="Tyr_Pase_AS"/>
</dbReference>
<dbReference type="PANTHER" id="PTHR19134">
    <property type="entry name" value="RECEPTOR-TYPE TYROSINE-PROTEIN PHOSPHATASE"/>
    <property type="match status" value="1"/>
</dbReference>
<dbReference type="EC" id="3.1.3.48" evidence="2"/>
<dbReference type="SUPFAM" id="SSF52799">
    <property type="entry name" value="(Phosphotyrosine protein) phosphatases II"/>
    <property type="match status" value="1"/>
</dbReference>
<dbReference type="RefSeq" id="XP_020052168.1">
    <property type="nucleotide sequence ID" value="XM_020200103.1"/>
</dbReference>
<dbReference type="GO" id="GO:0004725">
    <property type="term" value="F:protein tyrosine phosphatase activity"/>
    <property type="evidence" value="ECO:0007669"/>
    <property type="project" value="UniProtKB-EC"/>
</dbReference>
<dbReference type="CDD" id="cd01446">
    <property type="entry name" value="DSP_MapKP"/>
    <property type="match status" value="1"/>
</dbReference>
<dbReference type="InterPro" id="IPR029021">
    <property type="entry name" value="Prot-tyrosine_phosphatase-like"/>
</dbReference>
<dbReference type="FunFam" id="3.40.250.10:FF:000051">
    <property type="entry name" value="Protein tyrosine phosphatase (Pyp1), putative"/>
    <property type="match status" value="1"/>
</dbReference>
<dbReference type="GeneID" id="30973917"/>
<dbReference type="PANTHER" id="PTHR19134:SF561">
    <property type="entry name" value="PROTEIN TYROSINE PHOSPHATASE 36E, ISOFORM A"/>
    <property type="match status" value="1"/>
</dbReference>
<evidence type="ECO:0000256" key="2">
    <source>
        <dbReference type="ARBA" id="ARBA00013064"/>
    </source>
</evidence>
<feature type="domain" description="Tyrosine-protein phosphatase" evidence="4">
    <location>
        <begin position="419"/>
        <end position="709"/>
    </location>
</feature>
<dbReference type="PROSITE" id="PS50056">
    <property type="entry name" value="TYR_PHOSPHATASE_2"/>
    <property type="match status" value="1"/>
</dbReference>
<dbReference type="OrthoDB" id="6058203at2759"/>
<evidence type="ECO:0000313" key="8">
    <source>
        <dbReference type="Proteomes" id="UP000184546"/>
    </source>
</evidence>
<dbReference type="FunFam" id="3.90.190.10:FF:000142">
    <property type="entry name" value="Protein tyrosine phosphatase (Pyp1), putative"/>
    <property type="match status" value="1"/>
</dbReference>
<dbReference type="OMA" id="WQQDVRV"/>
<evidence type="ECO:0000259" key="5">
    <source>
        <dbReference type="PROSITE" id="PS50056"/>
    </source>
</evidence>
<name>A0A1L9WI34_ASPA1</name>
<evidence type="ECO:0000259" key="6">
    <source>
        <dbReference type="PROSITE" id="PS50206"/>
    </source>
</evidence>
<feature type="domain" description="Rhodanese" evidence="6">
    <location>
        <begin position="163"/>
        <end position="279"/>
    </location>
</feature>
<dbReference type="PRINTS" id="PR00700">
    <property type="entry name" value="PRTYPHPHTASE"/>
</dbReference>
<feature type="compositionally biased region" description="Low complexity" evidence="3">
    <location>
        <begin position="39"/>
        <end position="52"/>
    </location>
</feature>
<protein>
    <recommendedName>
        <fullName evidence="2">protein-tyrosine-phosphatase</fullName>
        <ecNumber evidence="2">3.1.3.48</ecNumber>
    </recommendedName>
</protein>
<dbReference type="InterPro" id="IPR000387">
    <property type="entry name" value="Tyr_Pase_dom"/>
</dbReference>
<gene>
    <name evidence="7" type="ORF">ASPACDRAFT_35229</name>
</gene>
<dbReference type="VEuPathDB" id="FungiDB:ASPACDRAFT_35229"/>
<dbReference type="PROSITE" id="PS50055">
    <property type="entry name" value="TYR_PHOSPHATASE_PTP"/>
    <property type="match status" value="1"/>
</dbReference>
<dbReference type="Gene3D" id="3.90.190.10">
    <property type="entry name" value="Protein tyrosine phosphatase superfamily"/>
    <property type="match status" value="1"/>
</dbReference>
<accession>A0A1L9WI34</accession>
<dbReference type="AlphaFoldDB" id="A0A1L9WI34"/>
<proteinExistence type="inferred from homology"/>
<dbReference type="Proteomes" id="UP000184546">
    <property type="component" value="Unassembled WGS sequence"/>
</dbReference>
<feature type="region of interest" description="Disordered" evidence="3">
    <location>
        <begin position="36"/>
        <end position="63"/>
    </location>
</feature>
<dbReference type="SMART" id="SM00404">
    <property type="entry name" value="PTPc_motif"/>
    <property type="match status" value="1"/>
</dbReference>